<dbReference type="InterPro" id="IPR057244">
    <property type="entry name" value="GAIN_B"/>
</dbReference>
<dbReference type="SMART" id="SM00303">
    <property type="entry name" value="GPS"/>
    <property type="match status" value="1"/>
</dbReference>
<dbReference type="PROSITE" id="PS50221">
    <property type="entry name" value="GAIN_B"/>
    <property type="match status" value="1"/>
</dbReference>
<dbReference type="Gene3D" id="2.60.40.10">
    <property type="entry name" value="Immunoglobulins"/>
    <property type="match status" value="1"/>
</dbReference>
<evidence type="ECO:0000259" key="9">
    <source>
        <dbReference type="PROSITE" id="PS50221"/>
    </source>
</evidence>
<comment type="subcellular location">
    <subcellularLocation>
        <location evidence="1">Membrane</location>
        <topology evidence="1">Multi-pass membrane protein</topology>
    </subcellularLocation>
</comment>
<sequence length="879" mass="95675">TKTNCQQHLSKDCSVTNLTLRSGSTIADFTLSSSSQGGTQVQLVIDEMLNQLAEKYPVRFVSTKKFNTSVPSEQIIAGDSVIVTCGPPPPNFGSELTVEWTFKDKIIQTEKPSQDRTSKYTIRKFFDIHEGSYVCKMNRADGATFTQSSVLKSIPAPLIFVDPVRGTVKCGDSVTLQCSVNNDYKVQFNDPDLQTLSPDSKISYVYTAPEGCTTQQKRIICQVTNSVANETIILTLTPNVVCEGNAGFSAGQLGFEAVATCEKGKVGNKTAVCKIDGTYGDFQDNCVLEVIHNLLLQSEELDEVTLPGFLKDLKDAAINNTKTITDSPATIRAMVQILENVAKRADSLNITIFEESTKNIMESAGILTTDTARKSWLNLNNESSTNQQNKFVSSLFLRAFEGITTSVVNQPLKINTPHIIFTKTNFTNFFSEDFNSSVKIDIPEAGGGKQSITVILFASMEIVLPAREKATLSSAVINGKVALIRPNSDIKNISIAFDVLNDTLGNPKCVFWKFDLFDGLGGWSNDGCSFVYSINGTVSCNCNHTTSFSILMSPSSPDDPALNLITYIGVGISMACLVICLIIEGIVWRKIRRNTTSYLRHVSIVNIAVSLLLADIWFIIGAAISKTKNVPACTATTFFIHFFYLALFFWMLASGLLLLYRTVSVFEGGLSKMTMLIIGFCLGYGAPLIIATITIAATAPSNQYIRENVCWLNWDGSKALLGFVIPALMIVVINLIILIVVIAKLLRRRVGENAAQAGEKHVLVVIARSLAVLTPFFGLTWGLGVGTMVSPQNKGIHITFALFNSLQGFFILVFGTLLDRTVRSALTPSQLATSQGRTTSTGTGTLSSGVGNFFRKLRKGRHSSNGYHVTSNVPTASNT</sequence>
<evidence type="ECO:0000256" key="8">
    <source>
        <dbReference type="SAM" id="Phobius"/>
    </source>
</evidence>
<evidence type="ECO:0000313" key="12">
    <source>
        <dbReference type="EMBL" id="MED6271834.1"/>
    </source>
</evidence>
<dbReference type="Pfam" id="PF01825">
    <property type="entry name" value="GPS"/>
    <property type="match status" value="1"/>
</dbReference>
<evidence type="ECO:0000259" key="10">
    <source>
        <dbReference type="PROSITE" id="PS50261"/>
    </source>
</evidence>
<feature type="domain" description="G-protein coupled receptors family 2 profile 2" evidence="10">
    <location>
        <begin position="562"/>
        <end position="819"/>
    </location>
</feature>
<feature type="transmembrane region" description="Helical" evidence="8">
    <location>
        <begin position="762"/>
        <end position="784"/>
    </location>
</feature>
<dbReference type="EMBL" id="JAHUTJ010019068">
    <property type="protein sequence ID" value="MED6271834.1"/>
    <property type="molecule type" value="Genomic_DNA"/>
</dbReference>
<dbReference type="InterPro" id="IPR017981">
    <property type="entry name" value="GPCR_2-like_7TM"/>
</dbReference>
<dbReference type="PANTHER" id="PTHR45813:SF4">
    <property type="entry name" value="ADHESION G PROTEIN-COUPLED RECEPTOR F5"/>
    <property type="match status" value="1"/>
</dbReference>
<keyword evidence="7" id="KW-0325">Glycoprotein</keyword>
<keyword evidence="6" id="KW-1015">Disulfide bond</keyword>
<dbReference type="PROSITE" id="PS50261">
    <property type="entry name" value="G_PROTEIN_RECEP_F2_4"/>
    <property type="match status" value="1"/>
</dbReference>
<evidence type="ECO:0000256" key="1">
    <source>
        <dbReference type="ARBA" id="ARBA00004141"/>
    </source>
</evidence>
<reference evidence="12 13" key="1">
    <citation type="submission" date="2021-06" db="EMBL/GenBank/DDBJ databases">
        <authorList>
            <person name="Palmer J.M."/>
        </authorList>
    </citation>
    <scope>NUCLEOTIDE SEQUENCE [LARGE SCALE GENOMIC DNA]</scope>
    <source>
        <strain evidence="12 13">CL_MEX2019</strain>
        <tissue evidence="12">Muscle</tissue>
    </source>
</reference>
<evidence type="ECO:0000256" key="3">
    <source>
        <dbReference type="ARBA" id="ARBA00022692"/>
    </source>
</evidence>
<keyword evidence="13" id="KW-1185">Reference proteome</keyword>
<comment type="caution">
    <text evidence="12">The sequence shown here is derived from an EMBL/GenBank/DDBJ whole genome shotgun (WGS) entry which is preliminary data.</text>
</comment>
<dbReference type="InterPro" id="IPR000832">
    <property type="entry name" value="GPCR_2_secretin-like"/>
</dbReference>
<feature type="domain" description="Ig-like" evidence="11">
    <location>
        <begin position="57"/>
        <end position="151"/>
    </location>
</feature>
<evidence type="ECO:0000259" key="11">
    <source>
        <dbReference type="PROSITE" id="PS50835"/>
    </source>
</evidence>
<dbReference type="InterPro" id="IPR036179">
    <property type="entry name" value="Ig-like_dom_sf"/>
</dbReference>
<feature type="transmembrane region" description="Helical" evidence="8">
    <location>
        <begin position="564"/>
        <end position="586"/>
    </location>
</feature>
<dbReference type="PRINTS" id="PR00249">
    <property type="entry name" value="GPCRSECRETIN"/>
</dbReference>
<feature type="transmembrane region" description="Helical" evidence="8">
    <location>
        <begin position="719"/>
        <end position="742"/>
    </location>
</feature>
<organism evidence="12 13">
    <name type="scientific">Characodon lateralis</name>
    <dbReference type="NCBI Taxonomy" id="208331"/>
    <lineage>
        <taxon>Eukaryota</taxon>
        <taxon>Metazoa</taxon>
        <taxon>Chordata</taxon>
        <taxon>Craniata</taxon>
        <taxon>Vertebrata</taxon>
        <taxon>Euteleostomi</taxon>
        <taxon>Actinopterygii</taxon>
        <taxon>Neopterygii</taxon>
        <taxon>Teleostei</taxon>
        <taxon>Neoteleostei</taxon>
        <taxon>Acanthomorphata</taxon>
        <taxon>Ovalentaria</taxon>
        <taxon>Atherinomorphae</taxon>
        <taxon>Cyprinodontiformes</taxon>
        <taxon>Goodeidae</taxon>
        <taxon>Characodon</taxon>
    </lineage>
</organism>
<accession>A0ABU7D9Z8</accession>
<feature type="transmembrane region" description="Helical" evidence="8">
    <location>
        <begin position="598"/>
        <end position="620"/>
    </location>
</feature>
<evidence type="ECO:0000256" key="7">
    <source>
        <dbReference type="ARBA" id="ARBA00023180"/>
    </source>
</evidence>
<dbReference type="Proteomes" id="UP001352852">
    <property type="component" value="Unassembled WGS sequence"/>
</dbReference>
<dbReference type="PROSITE" id="PS50835">
    <property type="entry name" value="IG_LIKE"/>
    <property type="match status" value="1"/>
</dbReference>
<evidence type="ECO:0000256" key="4">
    <source>
        <dbReference type="ARBA" id="ARBA00022989"/>
    </source>
</evidence>
<dbReference type="SUPFAM" id="SSF48726">
    <property type="entry name" value="Immunoglobulin"/>
    <property type="match status" value="1"/>
</dbReference>
<evidence type="ECO:0000256" key="2">
    <source>
        <dbReference type="ARBA" id="ARBA00007343"/>
    </source>
</evidence>
<evidence type="ECO:0000256" key="6">
    <source>
        <dbReference type="ARBA" id="ARBA00023157"/>
    </source>
</evidence>
<keyword evidence="5 8" id="KW-0472">Membrane</keyword>
<name>A0ABU7D9Z8_9TELE</name>
<dbReference type="InterPro" id="IPR007110">
    <property type="entry name" value="Ig-like_dom"/>
</dbReference>
<protein>
    <recommendedName>
        <fullName evidence="14">Adhesion G protein-coupled receptor F5</fullName>
    </recommendedName>
</protein>
<dbReference type="InterPro" id="IPR000203">
    <property type="entry name" value="GPS"/>
</dbReference>
<proteinExistence type="inferred from homology"/>
<feature type="domain" description="GAIN-B" evidence="9">
    <location>
        <begin position="418"/>
        <end position="558"/>
    </location>
</feature>
<gene>
    <name evidence="12" type="ORF">CHARACLAT_024342</name>
</gene>
<dbReference type="InterPro" id="IPR051587">
    <property type="entry name" value="Adhesion_GPCR"/>
</dbReference>
<evidence type="ECO:0000313" key="13">
    <source>
        <dbReference type="Proteomes" id="UP001352852"/>
    </source>
</evidence>
<dbReference type="InterPro" id="IPR046338">
    <property type="entry name" value="GAIN_dom_sf"/>
</dbReference>
<evidence type="ECO:0008006" key="14">
    <source>
        <dbReference type="Google" id="ProtNLM"/>
    </source>
</evidence>
<feature type="transmembrane region" description="Helical" evidence="8">
    <location>
        <begin position="675"/>
        <end position="699"/>
    </location>
</feature>
<feature type="transmembrane region" description="Helical" evidence="8">
    <location>
        <begin position="640"/>
        <end position="663"/>
    </location>
</feature>
<dbReference type="Gene3D" id="2.60.220.50">
    <property type="match status" value="1"/>
</dbReference>
<feature type="non-terminal residue" evidence="12">
    <location>
        <position position="1"/>
    </location>
</feature>
<dbReference type="InterPro" id="IPR013783">
    <property type="entry name" value="Ig-like_fold"/>
</dbReference>
<comment type="similarity">
    <text evidence="2">Belongs to the G-protein coupled receptor 2 family. Adhesion G-protein coupled receptor (ADGR) subfamily.</text>
</comment>
<feature type="transmembrane region" description="Helical" evidence="8">
    <location>
        <begin position="796"/>
        <end position="818"/>
    </location>
</feature>
<evidence type="ECO:0000256" key="5">
    <source>
        <dbReference type="ARBA" id="ARBA00023136"/>
    </source>
</evidence>
<dbReference type="Pfam" id="PF00002">
    <property type="entry name" value="7tm_2"/>
    <property type="match status" value="1"/>
</dbReference>
<dbReference type="Gene3D" id="1.20.1070.10">
    <property type="entry name" value="Rhodopsin 7-helix transmembrane proteins"/>
    <property type="match status" value="1"/>
</dbReference>
<keyword evidence="4 8" id="KW-1133">Transmembrane helix</keyword>
<keyword evidence="3 8" id="KW-0812">Transmembrane</keyword>
<dbReference type="PANTHER" id="PTHR45813">
    <property type="entry name" value="IG-LIKE DOMAIN-CONTAINING PROTEIN"/>
    <property type="match status" value="1"/>
</dbReference>